<keyword evidence="2" id="KW-0663">Pyridoxal phosphate</keyword>
<protein>
    <submittedName>
        <fullName evidence="4">Cysteine synthase family protein</fullName>
    </submittedName>
</protein>
<sequence>MILNNITDCIGNTPVVELKDDLVSEGKKLYLKLDYFNPNFSVKDRTAYGLVQAAFHEGRLKRGGVLIESTSGNLGKSLAMLGAVYQFKVIIVVDPKISSTVLNWYKAYGAHVEMVKEPAEKGGFQQARITRVKQLLEQYPEAYWPNQYDNPDNPSFHYVTTAKEIVELSVDSVVGAVSTGGHLCGIGKRVKEERANMKVVACDVKGSAVFDQQFRPYLINGVGLSWRGNNTDIKVIDQVSIASDKQAISTCNLIAKEHGIMVGGSGGLVIFTALAWLNQSNCSSAVAVIPDAGVNYLDQIYNEEWRKEKGLDIMDRAQLKANLDQQLFMVPEEKKESLSV</sequence>
<dbReference type="InterPro" id="IPR050214">
    <property type="entry name" value="Cys_Synth/Cystath_Beta-Synth"/>
</dbReference>
<proteinExistence type="predicted"/>
<dbReference type="SUPFAM" id="SSF53686">
    <property type="entry name" value="Tryptophan synthase beta subunit-like PLP-dependent enzymes"/>
    <property type="match status" value="1"/>
</dbReference>
<evidence type="ECO:0000313" key="5">
    <source>
        <dbReference type="Proteomes" id="UP001211894"/>
    </source>
</evidence>
<organism evidence="4 5">
    <name type="scientific">Bacillus changyiensis</name>
    <dbReference type="NCBI Taxonomy" id="3004103"/>
    <lineage>
        <taxon>Bacteria</taxon>
        <taxon>Bacillati</taxon>
        <taxon>Bacillota</taxon>
        <taxon>Bacilli</taxon>
        <taxon>Bacillales</taxon>
        <taxon>Bacillaceae</taxon>
        <taxon>Bacillus</taxon>
    </lineage>
</organism>
<evidence type="ECO:0000313" key="4">
    <source>
        <dbReference type="EMBL" id="MDA7026352.1"/>
    </source>
</evidence>
<dbReference type="InterPro" id="IPR036052">
    <property type="entry name" value="TrpB-like_PALP_sf"/>
</dbReference>
<dbReference type="RefSeq" id="WP_271340210.1">
    <property type="nucleotide sequence ID" value="NZ_JAQKAB010000004.1"/>
</dbReference>
<gene>
    <name evidence="4" type="ORF">PJ311_06940</name>
</gene>
<keyword evidence="5" id="KW-1185">Reference proteome</keyword>
<comment type="cofactor">
    <cofactor evidence="1">
        <name>pyridoxal 5'-phosphate</name>
        <dbReference type="ChEBI" id="CHEBI:597326"/>
    </cofactor>
</comment>
<evidence type="ECO:0000259" key="3">
    <source>
        <dbReference type="Pfam" id="PF00291"/>
    </source>
</evidence>
<dbReference type="PANTHER" id="PTHR10314">
    <property type="entry name" value="CYSTATHIONINE BETA-SYNTHASE"/>
    <property type="match status" value="1"/>
</dbReference>
<accession>A0ABT4X2M4</accession>
<reference evidence="4 5" key="1">
    <citation type="submission" date="2023-01" db="EMBL/GenBank/DDBJ databases">
        <title>Bacillus changyiensis sp. nov., isolated from a coastal deposit.</title>
        <authorList>
            <person name="Xiao G."/>
            <person name="Lai Q."/>
            <person name="Hu Z."/>
            <person name="Shao Z."/>
        </authorList>
    </citation>
    <scope>NUCLEOTIDE SEQUENCE [LARGE SCALE GENOMIC DNA]</scope>
    <source>
        <strain evidence="4 5">CLL-7-23</strain>
    </source>
</reference>
<dbReference type="Gene3D" id="3.40.50.1100">
    <property type="match status" value="2"/>
</dbReference>
<evidence type="ECO:0000256" key="1">
    <source>
        <dbReference type="ARBA" id="ARBA00001933"/>
    </source>
</evidence>
<name>A0ABT4X2M4_9BACI</name>
<dbReference type="CDD" id="cd01561">
    <property type="entry name" value="CBS_like"/>
    <property type="match status" value="1"/>
</dbReference>
<dbReference type="InterPro" id="IPR001926">
    <property type="entry name" value="TrpB-like_PALP"/>
</dbReference>
<evidence type="ECO:0000256" key="2">
    <source>
        <dbReference type="ARBA" id="ARBA00022898"/>
    </source>
</evidence>
<comment type="caution">
    <text evidence="4">The sequence shown here is derived from an EMBL/GenBank/DDBJ whole genome shotgun (WGS) entry which is preliminary data.</text>
</comment>
<dbReference type="Pfam" id="PF00291">
    <property type="entry name" value="PALP"/>
    <property type="match status" value="1"/>
</dbReference>
<feature type="domain" description="Tryptophan synthase beta chain-like PALP" evidence="3">
    <location>
        <begin position="6"/>
        <end position="289"/>
    </location>
</feature>
<dbReference type="EMBL" id="JAQKAB010000004">
    <property type="protein sequence ID" value="MDA7026352.1"/>
    <property type="molecule type" value="Genomic_DNA"/>
</dbReference>
<dbReference type="Proteomes" id="UP001211894">
    <property type="component" value="Unassembled WGS sequence"/>
</dbReference>